<reference evidence="1" key="1">
    <citation type="submission" date="2014-07" db="EMBL/GenBank/DDBJ databases">
        <authorList>
            <person name="Martin A.A"/>
            <person name="De Silva N."/>
        </authorList>
    </citation>
    <scope>NUCLEOTIDE SEQUENCE</scope>
</reference>
<reference evidence="2" key="2">
    <citation type="submission" date="2015-08" db="UniProtKB">
        <authorList>
            <consortium name="WormBaseParasite"/>
        </authorList>
    </citation>
    <scope>IDENTIFICATION</scope>
</reference>
<evidence type="ECO:0000313" key="1">
    <source>
        <dbReference type="Proteomes" id="UP000035680"/>
    </source>
</evidence>
<protein>
    <submittedName>
        <fullName evidence="2">Uncharacterized protein</fullName>
    </submittedName>
</protein>
<organism evidence="1 2">
    <name type="scientific">Strongyloides venezuelensis</name>
    <name type="common">Threadworm</name>
    <dbReference type="NCBI Taxonomy" id="75913"/>
    <lineage>
        <taxon>Eukaryota</taxon>
        <taxon>Metazoa</taxon>
        <taxon>Ecdysozoa</taxon>
        <taxon>Nematoda</taxon>
        <taxon>Chromadorea</taxon>
        <taxon>Rhabditida</taxon>
        <taxon>Tylenchina</taxon>
        <taxon>Panagrolaimomorpha</taxon>
        <taxon>Strongyloidoidea</taxon>
        <taxon>Strongyloididae</taxon>
        <taxon>Strongyloides</taxon>
    </lineage>
</organism>
<dbReference type="Proteomes" id="UP000035680">
    <property type="component" value="Unassembled WGS sequence"/>
</dbReference>
<name>A0A0K0FWC7_STRVS</name>
<proteinExistence type="predicted"/>
<dbReference type="AlphaFoldDB" id="A0A0K0FWC7"/>
<sequence>MNCNVKLEGRNITFIMEDLLEDHCFLDYYWGINAANSDKGDNSSCCICLIPPNQYINTITVESLKTKYPDLKRFKCPQDPIFKNCKNMIRKLLGFKNVLHSYGSLCNMCIKPEKLNDDDYRMVENLCNETVERTLKLTSGRYGFSKKLHYILHYPEIAKNFNDQLKNIATSRFESNINV</sequence>
<accession>A0A0K0FWC7</accession>
<keyword evidence="1" id="KW-1185">Reference proteome</keyword>
<dbReference type="WBParaSite" id="SVE_1671200.1">
    <property type="protein sequence ID" value="SVE_1671200.1"/>
    <property type="gene ID" value="SVE_1671200"/>
</dbReference>
<evidence type="ECO:0000313" key="2">
    <source>
        <dbReference type="WBParaSite" id="SVE_1671200.1"/>
    </source>
</evidence>